<evidence type="ECO:0000313" key="2">
    <source>
        <dbReference type="EMBL" id="CAG8619456.1"/>
    </source>
</evidence>
<dbReference type="EMBL" id="CAJVPS010005862">
    <property type="protein sequence ID" value="CAG8619456.1"/>
    <property type="molecule type" value="Genomic_DNA"/>
</dbReference>
<dbReference type="Proteomes" id="UP000789508">
    <property type="component" value="Unassembled WGS sequence"/>
</dbReference>
<evidence type="ECO:0000313" key="3">
    <source>
        <dbReference type="Proteomes" id="UP000789508"/>
    </source>
</evidence>
<name>A0A9N9GR09_9GLOM</name>
<dbReference type="OrthoDB" id="2322496at2759"/>
<evidence type="ECO:0000256" key="1">
    <source>
        <dbReference type="SAM" id="MobiDB-lite"/>
    </source>
</evidence>
<proteinExistence type="predicted"/>
<accession>A0A9N9GR09</accession>
<protein>
    <submittedName>
        <fullName evidence="2">13087_t:CDS:1</fullName>
    </submittedName>
</protein>
<comment type="caution">
    <text evidence="2">The sequence shown here is derived from an EMBL/GenBank/DDBJ whole genome shotgun (WGS) entry which is preliminary data.</text>
</comment>
<sequence>MAEASSNSHPINHYDDATIVNHHNHENHITDNDTPKTTNFRFPIADFDKLFSNQANLLEFSLPDDILTDDIIASRSTRAFTRSQKLGARPRTYHNGLDSTDEEDSNSQRFKSFAARQKINSSSRVHEKLTVYHNGRPYPRRTVPSKLDDKLVAGFPERPPIIENWDAKSFINTPFTKTVYPSKVMKGPFKLKARDIEQKFMQNCFTSHVSAIIAAAKYLDENGNAAQETEAS</sequence>
<dbReference type="AlphaFoldDB" id="A0A9N9GR09"/>
<keyword evidence="3" id="KW-1185">Reference proteome</keyword>
<organism evidence="2 3">
    <name type="scientific">Ambispora leptoticha</name>
    <dbReference type="NCBI Taxonomy" id="144679"/>
    <lineage>
        <taxon>Eukaryota</taxon>
        <taxon>Fungi</taxon>
        <taxon>Fungi incertae sedis</taxon>
        <taxon>Mucoromycota</taxon>
        <taxon>Glomeromycotina</taxon>
        <taxon>Glomeromycetes</taxon>
        <taxon>Archaeosporales</taxon>
        <taxon>Ambisporaceae</taxon>
        <taxon>Ambispora</taxon>
    </lineage>
</organism>
<reference evidence="2" key="1">
    <citation type="submission" date="2021-06" db="EMBL/GenBank/DDBJ databases">
        <authorList>
            <person name="Kallberg Y."/>
            <person name="Tangrot J."/>
            <person name="Rosling A."/>
        </authorList>
    </citation>
    <scope>NUCLEOTIDE SEQUENCE</scope>
    <source>
        <strain evidence="2">FL130A</strain>
    </source>
</reference>
<gene>
    <name evidence="2" type="ORF">ALEPTO_LOCUS8903</name>
</gene>
<feature type="region of interest" description="Disordered" evidence="1">
    <location>
        <begin position="81"/>
        <end position="107"/>
    </location>
</feature>